<evidence type="ECO:0000256" key="8">
    <source>
        <dbReference type="RuleBase" id="RU364100"/>
    </source>
</evidence>
<proteinExistence type="inferred from homology"/>
<dbReference type="Pfam" id="PF02586">
    <property type="entry name" value="SRAP"/>
    <property type="match status" value="1"/>
</dbReference>
<dbReference type="SUPFAM" id="SSF143081">
    <property type="entry name" value="BB1717-like"/>
    <property type="match status" value="1"/>
</dbReference>
<evidence type="ECO:0000256" key="7">
    <source>
        <dbReference type="ARBA" id="ARBA00023239"/>
    </source>
</evidence>
<evidence type="ECO:0000256" key="4">
    <source>
        <dbReference type="ARBA" id="ARBA00022801"/>
    </source>
</evidence>
<dbReference type="GO" id="GO:0106300">
    <property type="term" value="P:protein-DNA covalent cross-linking repair"/>
    <property type="evidence" value="ECO:0007669"/>
    <property type="project" value="InterPro"/>
</dbReference>
<dbReference type="AlphaFoldDB" id="A0A0B0EEM5"/>
<protein>
    <recommendedName>
        <fullName evidence="8">Abasic site processing protein</fullName>
        <ecNumber evidence="8">3.4.-.-</ecNumber>
    </recommendedName>
</protein>
<organism evidence="9 10">
    <name type="scientific">Candidatus Scalindua brodae</name>
    <dbReference type="NCBI Taxonomy" id="237368"/>
    <lineage>
        <taxon>Bacteria</taxon>
        <taxon>Pseudomonadati</taxon>
        <taxon>Planctomycetota</taxon>
        <taxon>Candidatus Brocadiia</taxon>
        <taxon>Candidatus Brocadiales</taxon>
        <taxon>Candidatus Scalinduaceae</taxon>
        <taxon>Candidatus Scalindua</taxon>
    </lineage>
</organism>
<keyword evidence="6" id="KW-0238">DNA-binding</keyword>
<comment type="similarity">
    <text evidence="1 8">Belongs to the SOS response-associated peptidase family.</text>
</comment>
<evidence type="ECO:0000256" key="2">
    <source>
        <dbReference type="ARBA" id="ARBA00022670"/>
    </source>
</evidence>
<name>A0A0B0EEM5_9BACT</name>
<evidence type="ECO:0000256" key="1">
    <source>
        <dbReference type="ARBA" id="ARBA00008136"/>
    </source>
</evidence>
<keyword evidence="5" id="KW-0190">Covalent protein-DNA linkage</keyword>
<dbReference type="PATRIC" id="fig|237368.3.peg.3473"/>
<evidence type="ECO:0000256" key="6">
    <source>
        <dbReference type="ARBA" id="ARBA00023125"/>
    </source>
</evidence>
<dbReference type="Gene3D" id="3.90.1680.10">
    <property type="entry name" value="SOS response associated peptidase-like"/>
    <property type="match status" value="1"/>
</dbReference>
<dbReference type="InterPro" id="IPR003738">
    <property type="entry name" value="SRAP"/>
</dbReference>
<evidence type="ECO:0000256" key="5">
    <source>
        <dbReference type="ARBA" id="ARBA00023124"/>
    </source>
</evidence>
<accession>A0A0B0EEM5</accession>
<dbReference type="GO" id="GO:0008233">
    <property type="term" value="F:peptidase activity"/>
    <property type="evidence" value="ECO:0007669"/>
    <property type="project" value="UniProtKB-KW"/>
</dbReference>
<reference evidence="9 10" key="1">
    <citation type="submission" date="2014-10" db="EMBL/GenBank/DDBJ databases">
        <title>Draft genome of anammox bacterium scalindua brodae, obtained using differential coverage binning of sequence data from two enrichment reactors.</title>
        <authorList>
            <person name="Speth D.R."/>
            <person name="Russ L."/>
            <person name="Kartal B."/>
            <person name="Op den Camp H.J."/>
            <person name="Dutilh B.E."/>
            <person name="Jetten M.S."/>
        </authorList>
    </citation>
    <scope>NUCLEOTIDE SEQUENCE [LARGE SCALE GENOMIC DNA]</scope>
    <source>
        <strain evidence="9">RU1</strain>
    </source>
</reference>
<evidence type="ECO:0000256" key="3">
    <source>
        <dbReference type="ARBA" id="ARBA00022763"/>
    </source>
</evidence>
<keyword evidence="7" id="KW-0456">Lyase</keyword>
<dbReference type="EC" id="3.4.-.-" evidence="8"/>
<dbReference type="Proteomes" id="UP000030652">
    <property type="component" value="Unassembled WGS sequence"/>
</dbReference>
<gene>
    <name evidence="9" type="primary">yedK</name>
    <name evidence="9" type="ORF">SCABRO_03212</name>
</gene>
<keyword evidence="4 8" id="KW-0378">Hydrolase</keyword>
<dbReference type="EMBL" id="JRYO01000221">
    <property type="protein sequence ID" value="KHE91054.1"/>
    <property type="molecule type" value="Genomic_DNA"/>
</dbReference>
<keyword evidence="3" id="KW-0227">DNA damage</keyword>
<dbReference type="GO" id="GO:0016829">
    <property type="term" value="F:lyase activity"/>
    <property type="evidence" value="ECO:0007669"/>
    <property type="project" value="UniProtKB-KW"/>
</dbReference>
<sequence length="225" mass="26214">MCGRFVLEGIDEVFPRFRLSGSEDLIGNIKPRYNIAPSHYAYIISRNARQENRLEMMKWGLIPSWSKDPKIGRRMINARVETVDIKPSFKNLLKTNRCLVPCFGFYEWKITGTKKIPYYIGLKDCKIFCLAGIYDVWKDSDGNDLKTFTIITTRPNNTLKPIHNRMPVILHQELEDQWLNTKIQNPDTIKRLLRPYPDDNMISYAVSNEVNNPGNDNPQLIKQVH</sequence>
<evidence type="ECO:0000313" key="10">
    <source>
        <dbReference type="Proteomes" id="UP000030652"/>
    </source>
</evidence>
<dbReference type="GO" id="GO:0003697">
    <property type="term" value="F:single-stranded DNA binding"/>
    <property type="evidence" value="ECO:0007669"/>
    <property type="project" value="InterPro"/>
</dbReference>
<dbReference type="PANTHER" id="PTHR13604">
    <property type="entry name" value="DC12-RELATED"/>
    <property type="match status" value="1"/>
</dbReference>
<dbReference type="GO" id="GO:0006508">
    <property type="term" value="P:proteolysis"/>
    <property type="evidence" value="ECO:0007669"/>
    <property type="project" value="UniProtKB-KW"/>
</dbReference>
<keyword evidence="2 8" id="KW-0645">Protease</keyword>
<evidence type="ECO:0000313" key="9">
    <source>
        <dbReference type="EMBL" id="KHE91054.1"/>
    </source>
</evidence>
<dbReference type="InterPro" id="IPR036590">
    <property type="entry name" value="SRAP-like"/>
</dbReference>
<comment type="caution">
    <text evidence="9">The sequence shown here is derived from an EMBL/GenBank/DDBJ whole genome shotgun (WGS) entry which is preliminary data.</text>
</comment>
<dbReference type="eggNOG" id="COG2135">
    <property type="taxonomic scope" value="Bacteria"/>
</dbReference>
<dbReference type="PANTHER" id="PTHR13604:SF0">
    <property type="entry name" value="ABASIC SITE PROCESSING PROTEIN HMCES"/>
    <property type="match status" value="1"/>
</dbReference>